<dbReference type="PIR" id="JC2575">
    <property type="entry name" value="JC2575"/>
</dbReference>
<accession>Q38222</accession>
<name>Q38222_9VIRU</name>
<proteinExistence type="predicted"/>
<reference evidence="1" key="1">
    <citation type="journal article" date="1994" name="Gene">
        <title>Cloning, sequence and in vitro transcription/translation analysis of a 3.2-kb EcoRI-HindIII fragment of Leuconostoc oenos bacteriophage L10.</title>
        <authorList>
            <person name="Sutherland M."/>
            <person name="van Vuuren H.J."/>
            <person name="Howe M.M."/>
        </authorList>
    </citation>
    <scope>NUCLEOTIDE SEQUENCE</scope>
</reference>
<evidence type="ECO:0000313" key="1">
    <source>
        <dbReference type="EMBL" id="AAA66335.1"/>
    </source>
</evidence>
<dbReference type="EMBL" id="L13035">
    <property type="protein sequence ID" value="AAA66335.1"/>
    <property type="molecule type" value="Genomic_DNA"/>
</dbReference>
<protein>
    <submittedName>
        <fullName evidence="1">ORFF; NCBI gi: 806602</fullName>
    </submittedName>
</protein>
<sequence length="145" mass="16693">MLLTIRVPELNNKEFSFKDSTANIKMATRLMKKSFQDQVDAQEASEVSEENKDISKMSDEEYLQYQIEQNKKQIHTFDTELKSIDFTIEILGKILGLNKKDSSILEELSLTEIGELLAHVSFRLNNPGVSEDEYWDLQEVGSTKK</sequence>
<organism evidence="1">
    <name type="scientific">Leuconostoc phage L10</name>
    <dbReference type="NCBI Taxonomy" id="33768"/>
    <lineage>
        <taxon>Viruses</taxon>
    </lineage>
</organism>